<proteinExistence type="predicted"/>
<dbReference type="Proteomes" id="UP001060215">
    <property type="component" value="Chromosome 13"/>
</dbReference>
<protein>
    <submittedName>
        <fullName evidence="1">Leucine-rich repeat receptor-like tyrosine-protein kinase PXC3</fullName>
    </submittedName>
</protein>
<dbReference type="EMBL" id="CM045770">
    <property type="protein sequence ID" value="KAI7991214.1"/>
    <property type="molecule type" value="Genomic_DNA"/>
</dbReference>
<reference evidence="1 2" key="1">
    <citation type="journal article" date="2022" name="Plant J.">
        <title>Chromosome-level genome of Camellia lanceoleosa provides a valuable resource for understanding genome evolution and self-incompatibility.</title>
        <authorList>
            <person name="Gong W."/>
            <person name="Xiao S."/>
            <person name="Wang L."/>
            <person name="Liao Z."/>
            <person name="Chang Y."/>
            <person name="Mo W."/>
            <person name="Hu G."/>
            <person name="Li W."/>
            <person name="Zhao G."/>
            <person name="Zhu H."/>
            <person name="Hu X."/>
            <person name="Ji K."/>
            <person name="Xiang X."/>
            <person name="Song Q."/>
            <person name="Yuan D."/>
            <person name="Jin S."/>
            <person name="Zhang L."/>
        </authorList>
    </citation>
    <scope>NUCLEOTIDE SEQUENCE [LARGE SCALE GENOMIC DNA]</scope>
    <source>
        <strain evidence="1">SQ_2022a</strain>
    </source>
</reference>
<sequence>MKLTESSRVADETPLPAALYCQITAPKELTRRWMPLLRNWKEVVESAVPESPPAFQTMMSLIPINVEGINCEKSSVRQINNSVVSLTEDISIMGYLCLFSLLIFGFLSKSQLVYAQLLHDETTTLLAIGKELGLTDWGLNNTYYCSWPGIGCALNSSMVEKLELSHRGLEGNITLVSELKALKWLDLSSNNFHGSIPPSFGNLSELEFLDLALNKFGSSIPVELGRLRNLRSLNLSNNLLTGQIPYELEGLENLQEFQIFTNKLSGFIPIWIGNLTNLRVFTAYENEIGGTIPDNLGLKSELQLLNLHSNQLEGTIPESIFALGKLEILVLTLNQLTGNLPEGVGNCKGLSSIRIGNNKITGSIPGAIGNVSSLTYFEADDNNLWRDCLRVCSML</sequence>
<name>A0ACC0FRP3_9ERIC</name>
<accession>A0ACC0FRP3</accession>
<organism evidence="1 2">
    <name type="scientific">Camellia lanceoleosa</name>
    <dbReference type="NCBI Taxonomy" id="1840588"/>
    <lineage>
        <taxon>Eukaryota</taxon>
        <taxon>Viridiplantae</taxon>
        <taxon>Streptophyta</taxon>
        <taxon>Embryophyta</taxon>
        <taxon>Tracheophyta</taxon>
        <taxon>Spermatophyta</taxon>
        <taxon>Magnoliopsida</taxon>
        <taxon>eudicotyledons</taxon>
        <taxon>Gunneridae</taxon>
        <taxon>Pentapetalae</taxon>
        <taxon>asterids</taxon>
        <taxon>Ericales</taxon>
        <taxon>Theaceae</taxon>
        <taxon>Camellia</taxon>
    </lineage>
</organism>
<gene>
    <name evidence="1" type="ORF">LOK49_LG12G02818</name>
</gene>
<evidence type="ECO:0000313" key="1">
    <source>
        <dbReference type="EMBL" id="KAI7991214.1"/>
    </source>
</evidence>
<comment type="caution">
    <text evidence="1">The sequence shown here is derived from an EMBL/GenBank/DDBJ whole genome shotgun (WGS) entry which is preliminary data.</text>
</comment>
<evidence type="ECO:0000313" key="2">
    <source>
        <dbReference type="Proteomes" id="UP001060215"/>
    </source>
</evidence>
<keyword evidence="2" id="KW-1185">Reference proteome</keyword>